<accession>A0A6A4V5C8</accession>
<proteinExistence type="predicted"/>
<feature type="region of interest" description="Disordered" evidence="6">
    <location>
        <begin position="158"/>
        <end position="330"/>
    </location>
</feature>
<dbReference type="Gene3D" id="3.30.710.10">
    <property type="entry name" value="Potassium Channel Kv1.1, Chain A"/>
    <property type="match status" value="1"/>
</dbReference>
<evidence type="ECO:0000313" key="9">
    <source>
        <dbReference type="Proteomes" id="UP000440578"/>
    </source>
</evidence>
<feature type="region of interest" description="Disordered" evidence="6">
    <location>
        <begin position="86"/>
        <end position="118"/>
    </location>
</feature>
<evidence type="ECO:0000256" key="6">
    <source>
        <dbReference type="SAM" id="MobiDB-lite"/>
    </source>
</evidence>
<evidence type="ECO:0000259" key="7">
    <source>
        <dbReference type="PROSITE" id="PS50097"/>
    </source>
</evidence>
<dbReference type="GO" id="GO:0016199">
    <property type="term" value="P:axon midline choice point recognition"/>
    <property type="evidence" value="ECO:0007669"/>
    <property type="project" value="UniProtKB-ARBA"/>
</dbReference>
<dbReference type="GO" id="GO:0035167">
    <property type="term" value="P:larval lymph gland hemopoiesis"/>
    <property type="evidence" value="ECO:0007669"/>
    <property type="project" value="UniProtKB-ARBA"/>
</dbReference>
<evidence type="ECO:0000313" key="8">
    <source>
        <dbReference type="EMBL" id="KAF0288379.1"/>
    </source>
</evidence>
<dbReference type="OrthoDB" id="10261408at2759"/>
<dbReference type="GO" id="GO:0007526">
    <property type="term" value="P:larval somatic muscle development"/>
    <property type="evidence" value="ECO:0007669"/>
    <property type="project" value="UniProtKB-ARBA"/>
</dbReference>
<dbReference type="GO" id="GO:0007464">
    <property type="term" value="P:R3/R4 cell fate commitment"/>
    <property type="evidence" value="ECO:0007669"/>
    <property type="project" value="UniProtKB-ARBA"/>
</dbReference>
<keyword evidence="1" id="KW-0217">Developmental protein</keyword>
<dbReference type="PROSITE" id="PS50097">
    <property type="entry name" value="BTB"/>
    <property type="match status" value="1"/>
</dbReference>
<sequence length="330" mass="34220">MDSQKFCLKWDRFQSSVTSVFDQLRGGGELLDVTLCCEGQRVRAQGMMLSACSPYFRELLKVGDGAMYLLELGGLFSELLTGDGGESSSPLRELTELPSRPAPSAPSSPLADPTNENDTDALRHCWQRKLKESVAARLPEGAYLHEPPSRYIFPGAEVLVDPDDSDSDRDSLDLDRGNSGESPTAEGDHLNNSTDTPETAVTPTHTDSCPPTPPGRITTSGASLGASGTSSSSPAEEQPSSTPAVKPSSTSDIEMEPETVGSPGSALKRPISETLGGRESGVKRPAFCGGGEPGVSPATAQTTPAPAPAGDNGGAQTASENATGAAEAIS</sequence>
<dbReference type="SUPFAM" id="SSF54695">
    <property type="entry name" value="POZ domain"/>
    <property type="match status" value="1"/>
</dbReference>
<evidence type="ECO:0000256" key="3">
    <source>
        <dbReference type="ARBA" id="ARBA00022902"/>
    </source>
</evidence>
<dbReference type="PANTHER" id="PTHR23110">
    <property type="entry name" value="BTB DOMAIN TRANSCRIPTION FACTOR"/>
    <property type="match status" value="1"/>
</dbReference>
<keyword evidence="9" id="KW-1185">Reference proteome</keyword>
<organism evidence="8 9">
    <name type="scientific">Amphibalanus amphitrite</name>
    <name type="common">Striped barnacle</name>
    <name type="synonym">Balanus amphitrite</name>
    <dbReference type="NCBI Taxonomy" id="1232801"/>
    <lineage>
        <taxon>Eukaryota</taxon>
        <taxon>Metazoa</taxon>
        <taxon>Ecdysozoa</taxon>
        <taxon>Arthropoda</taxon>
        <taxon>Crustacea</taxon>
        <taxon>Multicrustacea</taxon>
        <taxon>Cirripedia</taxon>
        <taxon>Thoracica</taxon>
        <taxon>Thoracicalcarea</taxon>
        <taxon>Balanomorpha</taxon>
        <taxon>Balanoidea</taxon>
        <taxon>Balanidae</taxon>
        <taxon>Amphibalaninae</taxon>
        <taxon>Amphibalanus</taxon>
    </lineage>
</organism>
<reference evidence="8 9" key="1">
    <citation type="submission" date="2019-07" db="EMBL/GenBank/DDBJ databases">
        <title>Draft genome assembly of a fouling barnacle, Amphibalanus amphitrite (Darwin, 1854): The first reference genome for Thecostraca.</title>
        <authorList>
            <person name="Kim W."/>
        </authorList>
    </citation>
    <scope>NUCLEOTIDE SEQUENCE [LARGE SCALE GENOMIC DNA]</scope>
    <source>
        <strain evidence="8">SNU_AA5</strain>
        <tissue evidence="8">Soma without cirri and trophi</tissue>
    </source>
</reference>
<dbReference type="EMBL" id="VIIS01002115">
    <property type="protein sequence ID" value="KAF0288379.1"/>
    <property type="molecule type" value="Genomic_DNA"/>
</dbReference>
<dbReference type="GO" id="GO:0045467">
    <property type="term" value="P:R7 cell development"/>
    <property type="evidence" value="ECO:0007669"/>
    <property type="project" value="UniProtKB-ARBA"/>
</dbReference>
<dbReference type="PANTHER" id="PTHR23110:SF111">
    <property type="entry name" value="LONGITUDINALS LACKING PROTEIN, ISOFORMS F_I_K_T"/>
    <property type="match status" value="1"/>
</dbReference>
<dbReference type="GO" id="GO:0006357">
    <property type="term" value="P:regulation of transcription by RNA polymerase II"/>
    <property type="evidence" value="ECO:0007669"/>
    <property type="project" value="TreeGrafter"/>
</dbReference>
<evidence type="ECO:0000256" key="2">
    <source>
        <dbReference type="ARBA" id="ARBA00022782"/>
    </source>
</evidence>
<comment type="caution">
    <text evidence="8">The sequence shown here is derived from an EMBL/GenBank/DDBJ whole genome shotgun (WGS) entry which is preliminary data.</text>
</comment>
<evidence type="ECO:0000256" key="5">
    <source>
        <dbReference type="ARBA" id="ARBA00037382"/>
    </source>
</evidence>
<dbReference type="AlphaFoldDB" id="A0A6A4V5C8"/>
<feature type="domain" description="BTB" evidence="7">
    <location>
        <begin position="31"/>
        <end position="60"/>
    </location>
</feature>
<dbReference type="GO" id="GO:0045476">
    <property type="term" value="P:nurse cell apoptotic process"/>
    <property type="evidence" value="ECO:0007669"/>
    <property type="project" value="UniProtKB-ARBA"/>
</dbReference>
<evidence type="ECO:0000256" key="1">
    <source>
        <dbReference type="ARBA" id="ARBA00022473"/>
    </source>
</evidence>
<keyword evidence="2" id="KW-0221">Differentiation</keyword>
<evidence type="ECO:0000256" key="4">
    <source>
        <dbReference type="ARBA" id="ARBA00023242"/>
    </source>
</evidence>
<feature type="compositionally biased region" description="Basic and acidic residues" evidence="6">
    <location>
        <begin position="168"/>
        <end position="178"/>
    </location>
</feature>
<dbReference type="GO" id="GO:0005634">
    <property type="term" value="C:nucleus"/>
    <property type="evidence" value="ECO:0007669"/>
    <property type="project" value="UniProtKB-ARBA"/>
</dbReference>
<comment type="function">
    <text evidence="5">Putative transcription factor required for axon growth and guidance in the central and peripheral nervous systems. Repels CNS axons away from the midline by promoting the expression of the midline repellent sli and its receptor robo.</text>
</comment>
<keyword evidence="4" id="KW-0539">Nucleus</keyword>
<name>A0A6A4V5C8_AMPAM</name>
<dbReference type="InterPro" id="IPR051095">
    <property type="entry name" value="Dros_DevTransReg"/>
</dbReference>
<dbReference type="Pfam" id="PF00651">
    <property type="entry name" value="BTB"/>
    <property type="match status" value="1"/>
</dbReference>
<dbReference type="GO" id="GO:0048813">
    <property type="term" value="P:dendrite morphogenesis"/>
    <property type="evidence" value="ECO:0007669"/>
    <property type="project" value="UniProtKB-ARBA"/>
</dbReference>
<protein>
    <submittedName>
        <fullName evidence="8">Broad-complex core protein isoforms 1/2/3/4/5</fullName>
    </submittedName>
</protein>
<gene>
    <name evidence="8" type="primary">br_19</name>
    <name evidence="8" type="ORF">FJT64_013254</name>
</gene>
<feature type="compositionally biased region" description="Low complexity" evidence="6">
    <location>
        <begin position="218"/>
        <end position="244"/>
    </location>
</feature>
<keyword evidence="3" id="KW-0524">Neurogenesis</keyword>
<dbReference type="GO" id="GO:0008406">
    <property type="term" value="P:gonad development"/>
    <property type="evidence" value="ECO:0007669"/>
    <property type="project" value="UniProtKB-ARBA"/>
</dbReference>
<feature type="compositionally biased region" description="Polar residues" evidence="6">
    <location>
        <begin position="190"/>
        <end position="209"/>
    </location>
</feature>
<dbReference type="InterPro" id="IPR000210">
    <property type="entry name" value="BTB/POZ_dom"/>
</dbReference>
<dbReference type="InterPro" id="IPR011333">
    <property type="entry name" value="SKP1/BTB/POZ_sf"/>
</dbReference>
<dbReference type="Proteomes" id="UP000440578">
    <property type="component" value="Unassembled WGS sequence"/>
</dbReference>